<accession>A0A0L6JHT0</accession>
<feature type="domain" description="Gfo/Idh/MocA-like oxidoreductase N-terminal" evidence="3">
    <location>
        <begin position="6"/>
        <end position="125"/>
    </location>
</feature>
<dbReference type="InterPro" id="IPR055170">
    <property type="entry name" value="GFO_IDH_MocA-like_dom"/>
</dbReference>
<evidence type="ECO:0000313" key="6">
    <source>
        <dbReference type="Proteomes" id="UP000036923"/>
    </source>
</evidence>
<comment type="similarity">
    <text evidence="1">Belongs to the Gfo/Idh/MocA family.</text>
</comment>
<dbReference type="eggNOG" id="COG0673">
    <property type="taxonomic scope" value="Bacteria"/>
</dbReference>
<dbReference type="InterPro" id="IPR036291">
    <property type="entry name" value="NAD(P)-bd_dom_sf"/>
</dbReference>
<dbReference type="AlphaFoldDB" id="A0A0L6JHT0"/>
<dbReference type="InterPro" id="IPR000683">
    <property type="entry name" value="Gfo/Idh/MocA-like_OxRdtase_N"/>
</dbReference>
<dbReference type="Gene3D" id="3.40.50.720">
    <property type="entry name" value="NAD(P)-binding Rossmann-like Domain"/>
    <property type="match status" value="1"/>
</dbReference>
<protein>
    <submittedName>
        <fullName evidence="5">Trans-1,2-dihydrobenzene-1,2-diol dehydrogenase</fullName>
        <ecNumber evidence="5">1.3.1.20</ecNumber>
    </submittedName>
</protein>
<dbReference type="SUPFAM" id="SSF51735">
    <property type="entry name" value="NAD(P)-binding Rossmann-fold domains"/>
    <property type="match status" value="1"/>
</dbReference>
<evidence type="ECO:0000259" key="4">
    <source>
        <dbReference type="Pfam" id="PF22725"/>
    </source>
</evidence>
<dbReference type="EMBL" id="LGTC01000001">
    <property type="protein sequence ID" value="KNY25274.1"/>
    <property type="molecule type" value="Genomic_DNA"/>
</dbReference>
<dbReference type="PANTHER" id="PTHR22604">
    <property type="entry name" value="OXIDOREDUCTASES"/>
    <property type="match status" value="1"/>
</dbReference>
<dbReference type="GO" id="GO:0000166">
    <property type="term" value="F:nucleotide binding"/>
    <property type="evidence" value="ECO:0007669"/>
    <property type="project" value="InterPro"/>
</dbReference>
<name>A0A0L6JHT0_9FIRM</name>
<evidence type="ECO:0000256" key="1">
    <source>
        <dbReference type="ARBA" id="ARBA00010928"/>
    </source>
</evidence>
<dbReference type="PANTHER" id="PTHR22604:SF105">
    <property type="entry name" value="TRANS-1,2-DIHYDROBENZENE-1,2-DIOL DEHYDROGENASE"/>
    <property type="match status" value="1"/>
</dbReference>
<feature type="domain" description="GFO/IDH/MocA-like oxidoreductase" evidence="4">
    <location>
        <begin position="135"/>
        <end position="248"/>
    </location>
</feature>
<evidence type="ECO:0000256" key="2">
    <source>
        <dbReference type="ARBA" id="ARBA00023002"/>
    </source>
</evidence>
<dbReference type="Pfam" id="PF01408">
    <property type="entry name" value="GFO_IDH_MocA"/>
    <property type="match status" value="1"/>
</dbReference>
<dbReference type="PATRIC" id="fig|398512.5.peg.552"/>
<dbReference type="RefSeq" id="WP_036946591.1">
    <property type="nucleotide sequence ID" value="NZ_KN050763.1"/>
</dbReference>
<dbReference type="Pfam" id="PF22725">
    <property type="entry name" value="GFO_IDH_MocA_C3"/>
    <property type="match status" value="1"/>
</dbReference>
<dbReference type="EC" id="1.3.1.20" evidence="5"/>
<dbReference type="STRING" id="398512.Bccel_0531"/>
<sequence length="321" mass="36667">MTYGKINWGILGYARIAKNHVIPAILKSNNSMLYAIASSNPEKLEECEKSYKDVKTYNEYESLLNDPNVQAVYIPLPNGLHKEWVIKAARKGKHVLCEKPISLSSSECIEMIEECKKCNVKLMEAFMYRYTTRTKKVIELIKSNVIGEIKHIYSTFSFLLSRDNDYRWDISQGGGALFDIGCYPLNFIGMILKSAPISMKADYVLKNGIDLRFSAILKYENDIIADISCGFDGFYNQLTQISGTLGTILIPDTFSDYEGKIILRKNEYTEEITVDACERYLLEVEDFSDSILLDKEPLVGLDESLRNIRIIEDLLKMTYLK</sequence>
<proteinExistence type="inferred from homology"/>
<dbReference type="OrthoDB" id="9783105at2"/>
<dbReference type="Proteomes" id="UP000036923">
    <property type="component" value="Unassembled WGS sequence"/>
</dbReference>
<dbReference type="InterPro" id="IPR050984">
    <property type="entry name" value="Gfo/Idh/MocA_domain"/>
</dbReference>
<dbReference type="GO" id="GO:0047115">
    <property type="term" value="F:trans-1,2-dihydrobenzene-1,2-diol dehydrogenase activity"/>
    <property type="evidence" value="ECO:0007669"/>
    <property type="project" value="UniProtKB-EC"/>
</dbReference>
<dbReference type="SUPFAM" id="SSF55347">
    <property type="entry name" value="Glyceraldehyde-3-phosphate dehydrogenase-like, C-terminal domain"/>
    <property type="match status" value="1"/>
</dbReference>
<evidence type="ECO:0000259" key="3">
    <source>
        <dbReference type="Pfam" id="PF01408"/>
    </source>
</evidence>
<dbReference type="Gene3D" id="3.30.360.10">
    <property type="entry name" value="Dihydrodipicolinate Reductase, domain 2"/>
    <property type="match status" value="1"/>
</dbReference>
<keyword evidence="6" id="KW-1185">Reference proteome</keyword>
<comment type="caution">
    <text evidence="5">The sequence shown here is derived from an EMBL/GenBank/DDBJ whole genome shotgun (WGS) entry which is preliminary data.</text>
</comment>
<gene>
    <name evidence="5" type="ORF">Bccel_0531</name>
</gene>
<keyword evidence="2 5" id="KW-0560">Oxidoreductase</keyword>
<reference evidence="6" key="1">
    <citation type="submission" date="2015-07" db="EMBL/GenBank/DDBJ databases">
        <title>Near-Complete Genome Sequence of the Cellulolytic Bacterium Bacteroides (Pseudobacteroides) cellulosolvens ATCC 35603.</title>
        <authorList>
            <person name="Dassa B."/>
            <person name="Utturkar S.M."/>
            <person name="Klingeman D.M."/>
            <person name="Hurt R.A."/>
            <person name="Keller M."/>
            <person name="Xu J."/>
            <person name="Reddy Y.H.K."/>
            <person name="Borovok I."/>
            <person name="Grinberg I.R."/>
            <person name="Lamed R."/>
            <person name="Zhivin O."/>
            <person name="Bayer E.A."/>
            <person name="Brown S.D."/>
        </authorList>
    </citation>
    <scope>NUCLEOTIDE SEQUENCE [LARGE SCALE GENOMIC DNA]</scope>
    <source>
        <strain evidence="6">DSM 2933</strain>
    </source>
</reference>
<organism evidence="5 6">
    <name type="scientific">Pseudobacteroides cellulosolvens ATCC 35603 = DSM 2933</name>
    <dbReference type="NCBI Taxonomy" id="398512"/>
    <lineage>
        <taxon>Bacteria</taxon>
        <taxon>Bacillati</taxon>
        <taxon>Bacillota</taxon>
        <taxon>Clostridia</taxon>
        <taxon>Eubacteriales</taxon>
        <taxon>Oscillospiraceae</taxon>
        <taxon>Pseudobacteroides</taxon>
    </lineage>
</organism>
<evidence type="ECO:0000313" key="5">
    <source>
        <dbReference type="EMBL" id="KNY25274.1"/>
    </source>
</evidence>